<dbReference type="PROSITE" id="PS50011">
    <property type="entry name" value="PROTEIN_KINASE_DOM"/>
    <property type="match status" value="1"/>
</dbReference>
<evidence type="ECO:0000313" key="10">
    <source>
        <dbReference type="WBParaSite" id="HNAJ_0000081201-mRNA-1"/>
    </source>
</evidence>
<dbReference type="PANTHER" id="PTHR24056">
    <property type="entry name" value="CELL DIVISION PROTEIN KINASE"/>
    <property type="match status" value="1"/>
</dbReference>
<evidence type="ECO:0000256" key="3">
    <source>
        <dbReference type="ARBA" id="ARBA00022679"/>
    </source>
</evidence>
<keyword evidence="3" id="KW-0808">Transferase</keyword>
<feature type="domain" description="Protein kinase" evidence="7">
    <location>
        <begin position="60"/>
        <end position="364"/>
    </location>
</feature>
<dbReference type="Pfam" id="PF00069">
    <property type="entry name" value="Pkinase"/>
    <property type="match status" value="1"/>
</dbReference>
<dbReference type="PROSITE" id="PS00108">
    <property type="entry name" value="PROTEIN_KINASE_ST"/>
    <property type="match status" value="1"/>
</dbReference>
<proteinExistence type="inferred from homology"/>
<evidence type="ECO:0000256" key="6">
    <source>
        <dbReference type="ARBA" id="ARBA00022840"/>
    </source>
</evidence>
<keyword evidence="4" id="KW-0547">Nucleotide-binding</keyword>
<gene>
    <name evidence="8" type="ORF">HNAJ_LOCUS812</name>
</gene>
<dbReference type="SUPFAM" id="SSF56112">
    <property type="entry name" value="Protein kinase-like (PK-like)"/>
    <property type="match status" value="1"/>
</dbReference>
<dbReference type="AlphaFoldDB" id="A0A0R3T1P9"/>
<dbReference type="EMBL" id="UZAE01000257">
    <property type="protein sequence ID" value="VDN96671.1"/>
    <property type="molecule type" value="Genomic_DNA"/>
</dbReference>
<dbReference type="FunFam" id="1.10.510.10:FF:000624">
    <property type="entry name" value="Mitogen-activated protein kinase"/>
    <property type="match status" value="1"/>
</dbReference>
<evidence type="ECO:0000259" key="7">
    <source>
        <dbReference type="PROSITE" id="PS50011"/>
    </source>
</evidence>
<dbReference type="InterPro" id="IPR011009">
    <property type="entry name" value="Kinase-like_dom_sf"/>
</dbReference>
<dbReference type="InterPro" id="IPR000719">
    <property type="entry name" value="Prot_kinase_dom"/>
</dbReference>
<evidence type="ECO:0000313" key="9">
    <source>
        <dbReference type="Proteomes" id="UP000278807"/>
    </source>
</evidence>
<dbReference type="GO" id="GO:0004674">
    <property type="term" value="F:protein serine/threonine kinase activity"/>
    <property type="evidence" value="ECO:0007669"/>
    <property type="project" value="UniProtKB-KW"/>
</dbReference>
<dbReference type="OrthoDB" id="1732493at2759"/>
<keyword evidence="5" id="KW-0418">Kinase</keyword>
<accession>A0A0R3T1P9</accession>
<evidence type="ECO:0000256" key="1">
    <source>
        <dbReference type="ARBA" id="ARBA00006485"/>
    </source>
</evidence>
<dbReference type="SMART" id="SM00220">
    <property type="entry name" value="S_TKc"/>
    <property type="match status" value="1"/>
</dbReference>
<dbReference type="InterPro" id="IPR008271">
    <property type="entry name" value="Ser/Thr_kinase_AS"/>
</dbReference>
<dbReference type="STRING" id="102285.A0A0R3T1P9"/>
<reference evidence="10" key="1">
    <citation type="submission" date="2017-02" db="UniProtKB">
        <authorList>
            <consortium name="WormBaseParasite"/>
        </authorList>
    </citation>
    <scope>IDENTIFICATION</scope>
</reference>
<dbReference type="GO" id="GO:0005634">
    <property type="term" value="C:nucleus"/>
    <property type="evidence" value="ECO:0007669"/>
    <property type="project" value="TreeGrafter"/>
</dbReference>
<evidence type="ECO:0000313" key="8">
    <source>
        <dbReference type="EMBL" id="VDN96671.1"/>
    </source>
</evidence>
<name>A0A0R3T1P9_RODNA</name>
<dbReference type="Gene3D" id="1.10.510.10">
    <property type="entry name" value="Transferase(Phosphotransferase) domain 1"/>
    <property type="match status" value="1"/>
</dbReference>
<organism evidence="10">
    <name type="scientific">Rodentolepis nana</name>
    <name type="common">Dwarf tapeworm</name>
    <name type="synonym">Hymenolepis nana</name>
    <dbReference type="NCBI Taxonomy" id="102285"/>
    <lineage>
        <taxon>Eukaryota</taxon>
        <taxon>Metazoa</taxon>
        <taxon>Spiralia</taxon>
        <taxon>Lophotrochozoa</taxon>
        <taxon>Platyhelminthes</taxon>
        <taxon>Cestoda</taxon>
        <taxon>Eucestoda</taxon>
        <taxon>Cyclophyllidea</taxon>
        <taxon>Hymenolepididae</taxon>
        <taxon>Rodentolepis</taxon>
    </lineage>
</organism>
<keyword evidence="6" id="KW-0067">ATP-binding</keyword>
<dbReference type="InterPro" id="IPR050108">
    <property type="entry name" value="CDK"/>
</dbReference>
<dbReference type="WBParaSite" id="HNAJ_0000081201-mRNA-1">
    <property type="protein sequence ID" value="HNAJ_0000081201-mRNA-1"/>
    <property type="gene ID" value="HNAJ_0000081201"/>
</dbReference>
<evidence type="ECO:0000256" key="5">
    <source>
        <dbReference type="ARBA" id="ARBA00022777"/>
    </source>
</evidence>
<dbReference type="Proteomes" id="UP000278807">
    <property type="component" value="Unassembled WGS sequence"/>
</dbReference>
<keyword evidence="9" id="KW-1185">Reference proteome</keyword>
<evidence type="ECO:0000256" key="4">
    <source>
        <dbReference type="ARBA" id="ARBA00022741"/>
    </source>
</evidence>
<keyword evidence="2" id="KW-0723">Serine/threonine-protein kinase</keyword>
<reference evidence="8 9" key="2">
    <citation type="submission" date="2018-11" db="EMBL/GenBank/DDBJ databases">
        <authorList>
            <consortium name="Pathogen Informatics"/>
        </authorList>
    </citation>
    <scope>NUCLEOTIDE SEQUENCE [LARGE SCALE GENOMIC DNA]</scope>
</reference>
<dbReference type="GO" id="GO:0005524">
    <property type="term" value="F:ATP binding"/>
    <property type="evidence" value="ECO:0007669"/>
    <property type="project" value="UniProtKB-KW"/>
</dbReference>
<dbReference type="Gene3D" id="3.30.200.20">
    <property type="entry name" value="Phosphorylase Kinase, domain 1"/>
    <property type="match status" value="1"/>
</dbReference>
<protein>
    <submittedName>
        <fullName evidence="10">Protein kinase domain-containing protein</fullName>
    </submittedName>
</protein>
<evidence type="ECO:0000256" key="2">
    <source>
        <dbReference type="ARBA" id="ARBA00022527"/>
    </source>
</evidence>
<comment type="similarity">
    <text evidence="1">Belongs to the protein kinase superfamily. CMGC Ser/Thr protein kinase family. CDC2/CDKX subfamily.</text>
</comment>
<sequence>MPLKSIANLPKKSAWISHIHRRRKVTSLIELQQNSFDENLPLPRTLSVEDLLGNSDDEEPCLRERIGVGTYSDVYKCRKSCSGEIYANKVIKMNEEEGAPGTAIWEASLLKMLHHENIIALQKVRYDPGKLHIQLEYARYNLNSYMTTHQLSSNQSSVESLARQFFRGLGYIHGKSIIHRDLKPENLLITENGTLKIADFGLARQVCQPVSTFGTHVSTLWYKAPELLLEINTYGSEIDIWSAGCIVYEMMKGRALFCGLNDMSQLKTIFEDIGVPSSVYWSELRVNTKFQLIESTLRQFGPPITDINPEMHNIQARLLPKFKRNLHRHWLSRMDAFKLLEMCLQPRGSRRITAQRALSEMTFLDGNSPTISVSIYKNRSAFRLKMQFTN</sequence>